<accession>A0ACC1KSP5</accession>
<proteinExistence type="predicted"/>
<reference evidence="1" key="1">
    <citation type="submission" date="2022-07" db="EMBL/GenBank/DDBJ databases">
        <title>Phylogenomic reconstructions and comparative analyses of Kickxellomycotina fungi.</title>
        <authorList>
            <person name="Reynolds N.K."/>
            <person name="Stajich J.E."/>
            <person name="Barry K."/>
            <person name="Grigoriev I.V."/>
            <person name="Crous P."/>
            <person name="Smith M.E."/>
        </authorList>
    </citation>
    <scope>NUCLEOTIDE SEQUENCE</scope>
    <source>
        <strain evidence="1">BCRC 34780</strain>
    </source>
</reference>
<sequence>TGPHDAIFLNLMHNVRGLVGAEHYVGNAVGTVFVPSTIEEQRTLSVAALARKIKPFVNSVTPGATVDLYMASADTSSAFILKAALIASSPEACLTISNTSRLPFLEIDFGLGSPMAVLCGMYPIERMATWLPNRSGGIDIHFGLRDDIYAALRADKVLAEYVRFAD</sequence>
<name>A0ACC1KSP5_9FUNG</name>
<keyword evidence="2" id="KW-1185">Reference proteome</keyword>
<gene>
    <name evidence="1" type="ORF">H4R21_005481</name>
</gene>
<evidence type="ECO:0000313" key="1">
    <source>
        <dbReference type="EMBL" id="KAJ2794491.1"/>
    </source>
</evidence>
<protein>
    <submittedName>
        <fullName evidence="1">Uncharacterized protein</fullName>
    </submittedName>
</protein>
<dbReference type="Proteomes" id="UP001140087">
    <property type="component" value="Unassembled WGS sequence"/>
</dbReference>
<dbReference type="EMBL" id="JANBUN010002492">
    <property type="protein sequence ID" value="KAJ2794491.1"/>
    <property type="molecule type" value="Genomic_DNA"/>
</dbReference>
<comment type="caution">
    <text evidence="1">The sequence shown here is derived from an EMBL/GenBank/DDBJ whole genome shotgun (WGS) entry which is preliminary data.</text>
</comment>
<feature type="non-terminal residue" evidence="1">
    <location>
        <position position="1"/>
    </location>
</feature>
<organism evidence="1 2">
    <name type="scientific">Coemansia helicoidea</name>
    <dbReference type="NCBI Taxonomy" id="1286919"/>
    <lineage>
        <taxon>Eukaryota</taxon>
        <taxon>Fungi</taxon>
        <taxon>Fungi incertae sedis</taxon>
        <taxon>Zoopagomycota</taxon>
        <taxon>Kickxellomycotina</taxon>
        <taxon>Kickxellomycetes</taxon>
        <taxon>Kickxellales</taxon>
        <taxon>Kickxellaceae</taxon>
        <taxon>Coemansia</taxon>
    </lineage>
</organism>
<evidence type="ECO:0000313" key="2">
    <source>
        <dbReference type="Proteomes" id="UP001140087"/>
    </source>
</evidence>